<comment type="caution">
    <text evidence="2">The sequence shown here is derived from an EMBL/GenBank/DDBJ whole genome shotgun (WGS) entry which is preliminary data.</text>
</comment>
<reference evidence="2" key="2">
    <citation type="submission" date="2023-06" db="EMBL/GenBank/DDBJ databases">
        <authorList>
            <consortium name="Lawrence Berkeley National Laboratory"/>
            <person name="Haridas S."/>
            <person name="Hensen N."/>
            <person name="Bonometti L."/>
            <person name="Westerberg I."/>
            <person name="Brannstrom I.O."/>
            <person name="Guillou S."/>
            <person name="Cros-Aarteil S."/>
            <person name="Calhoun S."/>
            <person name="Kuo A."/>
            <person name="Mondo S."/>
            <person name="Pangilinan J."/>
            <person name="Riley R."/>
            <person name="Labutti K."/>
            <person name="Andreopoulos B."/>
            <person name="Lipzen A."/>
            <person name="Chen C."/>
            <person name="Yanf M."/>
            <person name="Daum C."/>
            <person name="Ng V."/>
            <person name="Clum A."/>
            <person name="Steindorff A."/>
            <person name="Ohm R."/>
            <person name="Martin F."/>
            <person name="Silar P."/>
            <person name="Natvig D."/>
            <person name="Lalanne C."/>
            <person name="Gautier V."/>
            <person name="Ament-Velasquez S.L."/>
            <person name="Kruys A."/>
            <person name="Hutchinson M.I."/>
            <person name="Powell A.J."/>
            <person name="Barry K."/>
            <person name="Miller A.N."/>
            <person name="Grigoriev I.V."/>
            <person name="Debuchy R."/>
            <person name="Gladieux P."/>
            <person name="Thoren M.H."/>
            <person name="Johannesson H."/>
        </authorList>
    </citation>
    <scope>NUCLEOTIDE SEQUENCE</scope>
    <source>
        <strain evidence="2">CBS 168.71</strain>
    </source>
</reference>
<feature type="compositionally biased region" description="Basic residues" evidence="1">
    <location>
        <begin position="1"/>
        <end position="18"/>
    </location>
</feature>
<organism evidence="2 3">
    <name type="scientific">Chaetomium fimeti</name>
    <dbReference type="NCBI Taxonomy" id="1854472"/>
    <lineage>
        <taxon>Eukaryota</taxon>
        <taxon>Fungi</taxon>
        <taxon>Dikarya</taxon>
        <taxon>Ascomycota</taxon>
        <taxon>Pezizomycotina</taxon>
        <taxon>Sordariomycetes</taxon>
        <taxon>Sordariomycetidae</taxon>
        <taxon>Sordariales</taxon>
        <taxon>Chaetomiaceae</taxon>
        <taxon>Chaetomium</taxon>
    </lineage>
</organism>
<dbReference type="AlphaFoldDB" id="A0AAE0HNH7"/>
<protein>
    <submittedName>
        <fullName evidence="2">Uncharacterized protein</fullName>
    </submittedName>
</protein>
<feature type="region of interest" description="Disordered" evidence="1">
    <location>
        <begin position="168"/>
        <end position="203"/>
    </location>
</feature>
<dbReference type="RefSeq" id="XP_062662958.1">
    <property type="nucleotide sequence ID" value="XM_062803272.1"/>
</dbReference>
<feature type="compositionally biased region" description="Low complexity" evidence="1">
    <location>
        <begin position="24"/>
        <end position="42"/>
    </location>
</feature>
<keyword evidence="3" id="KW-1185">Reference proteome</keyword>
<reference evidence="2" key="1">
    <citation type="journal article" date="2023" name="Mol. Phylogenet. Evol.">
        <title>Genome-scale phylogeny and comparative genomics of the fungal order Sordariales.</title>
        <authorList>
            <person name="Hensen N."/>
            <person name="Bonometti L."/>
            <person name="Westerberg I."/>
            <person name="Brannstrom I.O."/>
            <person name="Guillou S."/>
            <person name="Cros-Aarteil S."/>
            <person name="Calhoun S."/>
            <person name="Haridas S."/>
            <person name="Kuo A."/>
            <person name="Mondo S."/>
            <person name="Pangilinan J."/>
            <person name="Riley R."/>
            <person name="LaButti K."/>
            <person name="Andreopoulos B."/>
            <person name="Lipzen A."/>
            <person name="Chen C."/>
            <person name="Yan M."/>
            <person name="Daum C."/>
            <person name="Ng V."/>
            <person name="Clum A."/>
            <person name="Steindorff A."/>
            <person name="Ohm R.A."/>
            <person name="Martin F."/>
            <person name="Silar P."/>
            <person name="Natvig D.O."/>
            <person name="Lalanne C."/>
            <person name="Gautier V."/>
            <person name="Ament-Velasquez S.L."/>
            <person name="Kruys A."/>
            <person name="Hutchinson M.I."/>
            <person name="Powell A.J."/>
            <person name="Barry K."/>
            <person name="Miller A.N."/>
            <person name="Grigoriev I.V."/>
            <person name="Debuchy R."/>
            <person name="Gladieux P."/>
            <person name="Hiltunen Thoren M."/>
            <person name="Johannesson H."/>
        </authorList>
    </citation>
    <scope>NUCLEOTIDE SEQUENCE</scope>
    <source>
        <strain evidence="2">CBS 168.71</strain>
    </source>
</reference>
<feature type="compositionally biased region" description="Low complexity" evidence="1">
    <location>
        <begin position="101"/>
        <end position="111"/>
    </location>
</feature>
<accession>A0AAE0HNH7</accession>
<gene>
    <name evidence="2" type="ORF">B0H64DRAFT_388482</name>
</gene>
<feature type="region of interest" description="Disordered" evidence="1">
    <location>
        <begin position="1"/>
        <end position="42"/>
    </location>
</feature>
<evidence type="ECO:0000256" key="1">
    <source>
        <dbReference type="SAM" id="MobiDB-lite"/>
    </source>
</evidence>
<feature type="region of interest" description="Disordered" evidence="1">
    <location>
        <begin position="79"/>
        <end position="111"/>
    </location>
</feature>
<dbReference type="Proteomes" id="UP001278766">
    <property type="component" value="Unassembled WGS sequence"/>
</dbReference>
<name>A0AAE0HNH7_9PEZI</name>
<evidence type="ECO:0000313" key="2">
    <source>
        <dbReference type="EMBL" id="KAK3299444.1"/>
    </source>
</evidence>
<sequence>MTRAKILKKVQKSKRIQKSPKATNAGPTANLLAPPTPPRGRTTYRVPAAAASISSHTRWARSSSRASCWRTWRTWDSAASTRARATTQQRPCLASVNGQDRTSASTARAAATTSPGEWVVAAASATARPRTSKNDARKRLVSSPSWRKIRGEMAPQQKTDRAASMVENSVSSCRSGRSVWSEESGIGRERARGLRPWFKQAGH</sequence>
<dbReference type="EMBL" id="JAUEPN010000002">
    <property type="protein sequence ID" value="KAK3299444.1"/>
    <property type="molecule type" value="Genomic_DNA"/>
</dbReference>
<dbReference type="GeneID" id="87840220"/>
<feature type="compositionally biased region" description="Low complexity" evidence="1">
    <location>
        <begin position="79"/>
        <end position="90"/>
    </location>
</feature>
<evidence type="ECO:0000313" key="3">
    <source>
        <dbReference type="Proteomes" id="UP001278766"/>
    </source>
</evidence>
<proteinExistence type="predicted"/>